<dbReference type="GO" id="GO:0043565">
    <property type="term" value="F:sequence-specific DNA binding"/>
    <property type="evidence" value="ECO:0007669"/>
    <property type="project" value="InterPro"/>
</dbReference>
<keyword evidence="2" id="KW-0238">DNA-binding</keyword>
<evidence type="ECO:0000256" key="1">
    <source>
        <dbReference type="ARBA" id="ARBA00023015"/>
    </source>
</evidence>
<reference evidence="6" key="1">
    <citation type="submission" date="2024-07" db="EMBL/GenBank/DDBJ databases">
        <authorList>
            <person name="Yu S.T."/>
        </authorList>
    </citation>
    <scope>NUCLEOTIDE SEQUENCE</scope>
    <source>
        <strain evidence="6">R08</strain>
    </source>
</reference>
<dbReference type="AlphaFoldDB" id="A0AB39MM47"/>
<feature type="domain" description="HTH araC/xylS-type" evidence="5">
    <location>
        <begin position="6"/>
        <end position="104"/>
    </location>
</feature>
<evidence type="ECO:0000256" key="2">
    <source>
        <dbReference type="ARBA" id="ARBA00023125"/>
    </source>
</evidence>
<dbReference type="PANTHER" id="PTHR46796">
    <property type="entry name" value="HTH-TYPE TRANSCRIPTIONAL ACTIVATOR RHAS-RELATED"/>
    <property type="match status" value="1"/>
</dbReference>
<keyword evidence="3" id="KW-0804">Transcription</keyword>
<name>A0AB39MM47_9ACTN</name>
<feature type="region of interest" description="Disordered" evidence="4">
    <location>
        <begin position="105"/>
        <end position="139"/>
    </location>
</feature>
<accession>A0AB39MM47</accession>
<dbReference type="PROSITE" id="PS01124">
    <property type="entry name" value="HTH_ARAC_FAMILY_2"/>
    <property type="match status" value="1"/>
</dbReference>
<gene>
    <name evidence="6" type="ORF">AB5J58_48340</name>
</gene>
<dbReference type="PROSITE" id="PS00041">
    <property type="entry name" value="HTH_ARAC_FAMILY_1"/>
    <property type="match status" value="1"/>
</dbReference>
<organism evidence="6">
    <name type="scientific">Streptomyces sp. R08</name>
    <dbReference type="NCBI Taxonomy" id="3238624"/>
    <lineage>
        <taxon>Bacteria</taxon>
        <taxon>Bacillati</taxon>
        <taxon>Actinomycetota</taxon>
        <taxon>Actinomycetes</taxon>
        <taxon>Kitasatosporales</taxon>
        <taxon>Streptomycetaceae</taxon>
        <taxon>Streptomyces</taxon>
    </lineage>
</organism>
<dbReference type="SMART" id="SM00342">
    <property type="entry name" value="HTH_ARAC"/>
    <property type="match status" value="1"/>
</dbReference>
<dbReference type="PANTHER" id="PTHR46796:SF2">
    <property type="entry name" value="TRANSCRIPTIONAL REGULATORY PROTEIN"/>
    <property type="match status" value="1"/>
</dbReference>
<evidence type="ECO:0000313" key="6">
    <source>
        <dbReference type="EMBL" id="XDQ07515.1"/>
    </source>
</evidence>
<dbReference type="InterPro" id="IPR018062">
    <property type="entry name" value="HTH_AraC-typ_CS"/>
</dbReference>
<evidence type="ECO:0000256" key="4">
    <source>
        <dbReference type="SAM" id="MobiDB-lite"/>
    </source>
</evidence>
<dbReference type="SUPFAM" id="SSF46689">
    <property type="entry name" value="Homeodomain-like"/>
    <property type="match status" value="2"/>
</dbReference>
<dbReference type="RefSeq" id="WP_369192293.1">
    <property type="nucleotide sequence ID" value="NZ_CP163431.1"/>
</dbReference>
<dbReference type="InterPro" id="IPR009057">
    <property type="entry name" value="Homeodomain-like_sf"/>
</dbReference>
<evidence type="ECO:0000256" key="3">
    <source>
        <dbReference type="ARBA" id="ARBA00023163"/>
    </source>
</evidence>
<proteinExistence type="predicted"/>
<keyword evidence="1" id="KW-0805">Transcription regulation</keyword>
<protein>
    <submittedName>
        <fullName evidence="6">Helix-turn-helix transcriptional regulator</fullName>
    </submittedName>
</protein>
<dbReference type="GO" id="GO:0003700">
    <property type="term" value="F:DNA-binding transcription factor activity"/>
    <property type="evidence" value="ECO:0007669"/>
    <property type="project" value="InterPro"/>
</dbReference>
<dbReference type="InterPro" id="IPR018060">
    <property type="entry name" value="HTH_AraC"/>
</dbReference>
<dbReference type="EMBL" id="CP163431">
    <property type="protein sequence ID" value="XDQ07515.1"/>
    <property type="molecule type" value="Genomic_DNA"/>
</dbReference>
<evidence type="ECO:0000259" key="5">
    <source>
        <dbReference type="PROSITE" id="PS01124"/>
    </source>
</evidence>
<feature type="compositionally biased region" description="Pro residues" evidence="4">
    <location>
        <begin position="113"/>
        <end position="130"/>
    </location>
</feature>
<dbReference type="PRINTS" id="PR00032">
    <property type="entry name" value="HTHARAC"/>
</dbReference>
<dbReference type="Gene3D" id="1.10.10.60">
    <property type="entry name" value="Homeodomain-like"/>
    <property type="match status" value="2"/>
</dbReference>
<dbReference type="InterPro" id="IPR020449">
    <property type="entry name" value="Tscrpt_reg_AraC-type_HTH"/>
</dbReference>
<dbReference type="Pfam" id="PF12833">
    <property type="entry name" value="HTH_18"/>
    <property type="match status" value="1"/>
</dbReference>
<sequence>MEHLVRHAVTTIRERFWEPLSLEELARDAMVSKYHFLRVFTRVTGVTPGRFLCAVRLQEAKVLLLSTRLTVADIGARVGYSSTGSFTRRFTELVGLSPTGYRALSLTPAGPQQAPPAPESAPPAPAPVPTPEAARPTGTGTVTGLLRTAGGSARAVRVGVFASPLLQGAPVRLAHASAPGPFTLEHIPAGVWYVHAVTRPRPTAPADTGTDGMSPVRLTAAIGPVRVKDDTARRLEITLSAPDWSRPPVLSALMDLAPHPAAA</sequence>
<dbReference type="InterPro" id="IPR050204">
    <property type="entry name" value="AraC_XylS_family_regulators"/>
</dbReference>